<comment type="caution">
    <text evidence="6">The sequence shown here is derived from an EMBL/GenBank/DDBJ whole genome shotgun (WGS) entry which is preliminary data.</text>
</comment>
<keyword evidence="7" id="KW-1185">Reference proteome</keyword>
<dbReference type="GO" id="GO:0005829">
    <property type="term" value="C:cytosol"/>
    <property type="evidence" value="ECO:0007669"/>
    <property type="project" value="TreeGrafter"/>
</dbReference>
<accession>A0A246RSB6</accession>
<evidence type="ECO:0000313" key="6">
    <source>
        <dbReference type="EMBL" id="OWV12012.1"/>
    </source>
</evidence>
<protein>
    <recommendedName>
        <fullName evidence="5">Carrier domain-containing protein</fullName>
    </recommendedName>
</protein>
<dbReference type="GO" id="GO:0031177">
    <property type="term" value="F:phosphopantetheine binding"/>
    <property type="evidence" value="ECO:0007669"/>
    <property type="project" value="InterPro"/>
</dbReference>
<dbReference type="PROSITE" id="PS00012">
    <property type="entry name" value="PHOSPHOPANTETHEINE"/>
    <property type="match status" value="1"/>
</dbReference>
<evidence type="ECO:0000256" key="3">
    <source>
        <dbReference type="ARBA" id="ARBA00022553"/>
    </source>
</evidence>
<proteinExistence type="predicted"/>
<sequence length="232" mass="24978">MPRRPDRRSRRRPARPGNPGTGPGHVPGCTAPATSSTPPPAPSSSRRRSRQPGGDIDRLSPDDRRRSCREWPWCAVHRLEDPGRPVTGRNARDPPIRKGGSATHPRASISSEYPVNTGGHNNGQMADVWQSTNTAGLPPHEGGDDPTAHRRTVEQEVAALFAELLGLEQVDVDDNFFALGGHSLLAARLVALVRTRFQVEMTLLDLFDGPTVAGVAAFVDRASGDPSRGGTR</sequence>
<dbReference type="Proteomes" id="UP000197174">
    <property type="component" value="Unassembled WGS sequence"/>
</dbReference>
<dbReference type="PROSITE" id="PS50075">
    <property type="entry name" value="CARRIER"/>
    <property type="match status" value="1"/>
</dbReference>
<dbReference type="InterPro" id="IPR036736">
    <property type="entry name" value="ACP-like_sf"/>
</dbReference>
<dbReference type="PANTHER" id="PTHR45527:SF1">
    <property type="entry name" value="FATTY ACID SYNTHASE"/>
    <property type="match status" value="1"/>
</dbReference>
<dbReference type="SUPFAM" id="SSF47336">
    <property type="entry name" value="ACP-like"/>
    <property type="match status" value="1"/>
</dbReference>
<evidence type="ECO:0000259" key="5">
    <source>
        <dbReference type="PROSITE" id="PS50075"/>
    </source>
</evidence>
<feature type="region of interest" description="Disordered" evidence="4">
    <location>
        <begin position="80"/>
        <end position="126"/>
    </location>
</feature>
<feature type="compositionally biased region" description="Basic and acidic residues" evidence="4">
    <location>
        <begin position="55"/>
        <end position="66"/>
    </location>
</feature>
<dbReference type="PANTHER" id="PTHR45527">
    <property type="entry name" value="NONRIBOSOMAL PEPTIDE SYNTHETASE"/>
    <property type="match status" value="1"/>
</dbReference>
<feature type="compositionally biased region" description="Basic residues" evidence="4">
    <location>
        <begin position="1"/>
        <end position="14"/>
    </location>
</feature>
<evidence type="ECO:0000256" key="4">
    <source>
        <dbReference type="SAM" id="MobiDB-lite"/>
    </source>
</evidence>
<reference evidence="6 7" key="1">
    <citation type="submission" date="2017-03" db="EMBL/GenBank/DDBJ databases">
        <title>Whole genome sequence of Micromonospora wenchangensis, isolated from mangrove soil.</title>
        <authorList>
            <person name="Yang H."/>
        </authorList>
    </citation>
    <scope>NUCLEOTIDE SEQUENCE [LARGE SCALE GENOMIC DNA]</scope>
    <source>
        <strain evidence="6 7">CCTCC AA 2012002</strain>
    </source>
</reference>
<organism evidence="6 7">
    <name type="scientific">Micromonospora wenchangensis</name>
    <dbReference type="NCBI Taxonomy" id="1185415"/>
    <lineage>
        <taxon>Bacteria</taxon>
        <taxon>Bacillati</taxon>
        <taxon>Actinomycetota</taxon>
        <taxon>Actinomycetes</taxon>
        <taxon>Micromonosporales</taxon>
        <taxon>Micromonosporaceae</taxon>
        <taxon>Micromonospora</taxon>
    </lineage>
</organism>
<dbReference type="Pfam" id="PF00550">
    <property type="entry name" value="PP-binding"/>
    <property type="match status" value="1"/>
</dbReference>
<dbReference type="GO" id="GO:0072330">
    <property type="term" value="P:monocarboxylic acid biosynthetic process"/>
    <property type="evidence" value="ECO:0007669"/>
    <property type="project" value="UniProtKB-ARBA"/>
</dbReference>
<dbReference type="InterPro" id="IPR006162">
    <property type="entry name" value="Ppantetheine_attach_site"/>
</dbReference>
<dbReference type="GO" id="GO:0044550">
    <property type="term" value="P:secondary metabolite biosynthetic process"/>
    <property type="evidence" value="ECO:0007669"/>
    <property type="project" value="TreeGrafter"/>
</dbReference>
<evidence type="ECO:0000256" key="1">
    <source>
        <dbReference type="ARBA" id="ARBA00001957"/>
    </source>
</evidence>
<dbReference type="EMBL" id="MZMV01000004">
    <property type="protein sequence ID" value="OWV12012.1"/>
    <property type="molecule type" value="Genomic_DNA"/>
</dbReference>
<evidence type="ECO:0000313" key="7">
    <source>
        <dbReference type="Proteomes" id="UP000197174"/>
    </source>
</evidence>
<keyword evidence="3" id="KW-0597">Phosphoprotein</keyword>
<name>A0A246RSB6_9ACTN</name>
<dbReference type="InterPro" id="IPR020806">
    <property type="entry name" value="PKS_PP-bd"/>
</dbReference>
<comment type="cofactor">
    <cofactor evidence="1">
        <name>pantetheine 4'-phosphate</name>
        <dbReference type="ChEBI" id="CHEBI:47942"/>
    </cofactor>
</comment>
<dbReference type="Gene3D" id="3.40.50.1820">
    <property type="entry name" value="alpha/beta hydrolase"/>
    <property type="match status" value="1"/>
</dbReference>
<dbReference type="InterPro" id="IPR009081">
    <property type="entry name" value="PP-bd_ACP"/>
</dbReference>
<dbReference type="AlphaFoldDB" id="A0A246RSB6"/>
<keyword evidence="2" id="KW-0596">Phosphopantetheine</keyword>
<dbReference type="SMART" id="SM00823">
    <property type="entry name" value="PKS_PP"/>
    <property type="match status" value="1"/>
</dbReference>
<dbReference type="FunFam" id="1.10.1200.10:FF:000016">
    <property type="entry name" value="Non-ribosomal peptide synthase"/>
    <property type="match status" value="1"/>
</dbReference>
<feature type="region of interest" description="Disordered" evidence="4">
    <location>
        <begin position="1"/>
        <end position="66"/>
    </location>
</feature>
<evidence type="ECO:0000256" key="2">
    <source>
        <dbReference type="ARBA" id="ARBA00022450"/>
    </source>
</evidence>
<dbReference type="GO" id="GO:0043041">
    <property type="term" value="P:amino acid activation for nonribosomal peptide biosynthetic process"/>
    <property type="evidence" value="ECO:0007669"/>
    <property type="project" value="TreeGrafter"/>
</dbReference>
<gene>
    <name evidence="6" type="ORF">B5D80_03635</name>
</gene>
<feature type="domain" description="Carrier" evidence="5">
    <location>
        <begin position="148"/>
        <end position="223"/>
    </location>
</feature>
<dbReference type="InterPro" id="IPR029058">
    <property type="entry name" value="AB_hydrolase_fold"/>
</dbReference>
<feature type="compositionally biased region" description="Polar residues" evidence="4">
    <location>
        <begin position="108"/>
        <end position="126"/>
    </location>
</feature>